<dbReference type="InterPro" id="IPR017441">
    <property type="entry name" value="Protein_kinase_ATP_BS"/>
</dbReference>
<comment type="similarity">
    <text evidence="1">Belongs to the protein kinase superfamily. STE Ser/Thr protein kinase family. STE20 subfamily.</text>
</comment>
<dbReference type="GO" id="GO:0008349">
    <property type="term" value="F:MAP kinase kinase kinase kinase activity"/>
    <property type="evidence" value="ECO:0007669"/>
    <property type="project" value="TreeGrafter"/>
</dbReference>
<dbReference type="InterPro" id="IPR011009">
    <property type="entry name" value="Kinase-like_dom_sf"/>
</dbReference>
<gene>
    <name evidence="9" type="ORF">DEA37_0011963</name>
</gene>
<proteinExistence type="inferred from homology"/>
<keyword evidence="3 5" id="KW-0547">Nucleotide-binding</keyword>
<feature type="compositionally biased region" description="Polar residues" evidence="6">
    <location>
        <begin position="505"/>
        <end position="525"/>
    </location>
</feature>
<evidence type="ECO:0000256" key="4">
    <source>
        <dbReference type="ARBA" id="ARBA00022840"/>
    </source>
</evidence>
<keyword evidence="10" id="KW-1185">Reference proteome</keyword>
<feature type="compositionally biased region" description="Polar residues" evidence="6">
    <location>
        <begin position="1227"/>
        <end position="1239"/>
    </location>
</feature>
<feature type="compositionally biased region" description="Low complexity" evidence="6">
    <location>
        <begin position="714"/>
        <end position="728"/>
    </location>
</feature>
<dbReference type="InterPro" id="IPR001180">
    <property type="entry name" value="CNH_dom"/>
</dbReference>
<comment type="caution">
    <text evidence="9">The sequence shown here is derived from an EMBL/GenBank/DDBJ whole genome shotgun (WGS) entry which is preliminary data.</text>
</comment>
<evidence type="ECO:0000313" key="10">
    <source>
        <dbReference type="Proteomes" id="UP000324629"/>
    </source>
</evidence>
<feature type="compositionally biased region" description="Acidic residues" evidence="6">
    <location>
        <begin position="952"/>
        <end position="966"/>
    </location>
</feature>
<dbReference type="Gene3D" id="1.10.510.10">
    <property type="entry name" value="Transferase(Phosphotransferase) domain 1"/>
    <property type="match status" value="2"/>
</dbReference>
<dbReference type="EMBL" id="QNGE01000128">
    <property type="protein sequence ID" value="KAA3681789.1"/>
    <property type="molecule type" value="Genomic_DNA"/>
</dbReference>
<feature type="domain" description="Protein kinase" evidence="7">
    <location>
        <begin position="28"/>
        <end position="334"/>
    </location>
</feature>
<name>A0A5J4P275_9TREM</name>
<feature type="compositionally biased region" description="Polar residues" evidence="6">
    <location>
        <begin position="1834"/>
        <end position="1849"/>
    </location>
</feature>
<feature type="region of interest" description="Disordered" evidence="6">
    <location>
        <begin position="946"/>
        <end position="966"/>
    </location>
</feature>
<evidence type="ECO:0000313" key="9">
    <source>
        <dbReference type="EMBL" id="KAA3681789.1"/>
    </source>
</evidence>
<dbReference type="PANTHER" id="PTHR48012:SF18">
    <property type="entry name" value="HAPPYHOUR, ISOFORM A"/>
    <property type="match status" value="1"/>
</dbReference>
<evidence type="ECO:0000259" key="8">
    <source>
        <dbReference type="PROSITE" id="PS50219"/>
    </source>
</evidence>
<feature type="region of interest" description="Disordered" evidence="6">
    <location>
        <begin position="785"/>
        <end position="840"/>
    </location>
</feature>
<sequence>MAVKSELSEQKLGYIRELVNNKDPKEEYKLIQSIGTGTYGEALRLKTKELAAVKIIKIDAKDDVRAILQEIQTLRDCRHNNIVQFFGSYFRNNKLWICMEFCGGFSMQDIYTNIRRPIEENCIAFVTRETLRGIEYMHKAGKIHRDIKGANILLTNDGDVKIVDENWPIVDSDLIFFQKHIRVLFSVALPLHTFWVDTLSYAVVDDPMSSSLLADFGVAAQITQTIQRRNSFIGTPYWMAPEVAAVERKGGYDEKCDIWALGITAMEYAELQPPLFDLHPMRALRILGMRSYKPPTLRNKTGWSSKFHSFLKAALTKSEKKRPTAQALLRHELVTQPHLTRALTLRLLELNRNPDRLSTVATSAPSAAVPSTPHPLSSNPSITNVVAQSPPGTPRASALLAGRPDVLSIAKFAGDTMSTASEDNKRNSADRNDTSKIPRVSSANERPKPPEKMHTPWSQRITSNDATPMSSATTTPVASPEPMNDPKQRVPAERIAPARQHVSSDHTNGYSHAYQTSASPADSNAQRSLLEGVRIMDELPTPLPAYVSVAPTASPAVKPSEECIQLLACGKHIKTTAAFPHNVTSEPSHSISRPVEALVKQSHVATSLTTPICIAASDSSAIASSESVSTCSSSSSCSSASTSPRSSCSSFMMESVQQAEMSHICSQRNLMNGQLPEAFSNSTHSRSVADNSLISETAQPALHEQFNGRSERLSTSMTQSFPSSSVSDSRPDHLSVYEPVILQDSLEAQFIPIDAEALVLGPQQLRNSAAKHAYTEKQHISITQITTTSRASLRPTNENSPIPLETRESYSSSDADEEVENVSDVDDSYSDSDKQDESLSDAADRLSYMTHGTVTTIESDSSSVVNVSVPGETSLAVVGAGSESKVPSRPIETDTKMCAPVAFVENPDDWDLGVADDELLAADGLLRMNRSHPDSLSDRISEFGFRIHGSSDGEDEEEPEEDDYLEDEQNELVIPNVSLDLTSHLLKDASNVTSIGPHVIVPVTHSDDSGHHTDVAPGIADERKSAVLPGLPNGTREKPDNVATHTSPSMMHSPDVSFCEAESLQAFYPDKSGEFCPFDVLHYCVPSTFQGVNVSSTTVEICAKIRLVIWALVCESYWLYPVSSSSKRITVQSNPTETSASKPEDFRTLLFLNDKPICSSLFTLYRSSTIPPSTLAALSVVQSTKLSLNGTSNGAQPALPIFRAPSSPPAVLVSLDRVAKSELAETRSPTLNQHSSFTQPIIDKPKKENEPDQGSDVMVESQSIPLTRMKVTKIANESQDTSDSGLPTQALLFPVELGETFPLDAASPIDADPTPMVLATFTVHPESMELARASINQSGESGVLLHSFPPQQSIIQDVAVVKPVATERMSEIMHMDLEQSVVSEDESQASLSALKSTSPLGQSSPCKRTWSIKEVFPQSSNTDSLQHPSQPQFKRRLNLQPTSGSLQCLPMRSDHSAQPWTSSPEAACTLGLLSPQPLRRPHAESEVFRKEMHRRNSLTQTAWPNKMDDTNKLNRSNALVPSGKLWETTQPSGLNNSRLSMVELTHVGEQRPLHANCTGLPPTPHVKMGACFSLVFEGCPLKINSTATWINPTNNGQMLLFGTNDGIYYLNLKDLADSSLELVCSSLYRRHELFPRRCLWLSVVRDTMMSLSGRHPQLYSHNLISLMKLKSQGHAMSGNPSKLSKLTKLFPKRFSPSKKIPDTKGCRRVSVTRSPFNGAKYLCAAIGQEILVMEWFNPISSFIEIKRMCVSDMPSPLLTFDLLIIKDRPLPLVCLGVYRHHSKRGRDRQRFRLQLVDLNGSNPSTSPTSAALGSSTHKSRLSLGSPQPEKSIPVITSTQLIDETPSTGNEDSRKLEQLSECKRRNAVFLPEDVLPVVEVVQLEHNTVLICLQDCVKVISLNGRIKSSRYRAATLDFDGVIAESIVCLRDSILVFHPHGLLGKCFTGELTQEIHDEKHIYRLIGCDRNIVVESRPTDDPMSNSNIYLLAGHTDGHMQ</sequence>
<dbReference type="PROSITE" id="PS00107">
    <property type="entry name" value="PROTEIN_KINASE_ATP"/>
    <property type="match status" value="1"/>
</dbReference>
<dbReference type="InterPro" id="IPR000719">
    <property type="entry name" value="Prot_kinase_dom"/>
</dbReference>
<feature type="region of interest" description="Disordered" evidence="6">
    <location>
        <begin position="1798"/>
        <end position="1853"/>
    </location>
</feature>
<dbReference type="InterPro" id="IPR050629">
    <property type="entry name" value="STE20/SPS1-PAK"/>
</dbReference>
<dbReference type="SMART" id="SM00220">
    <property type="entry name" value="S_TKc"/>
    <property type="match status" value="1"/>
</dbReference>
<protein>
    <recommendedName>
        <fullName evidence="2">non-specific serine/threonine protein kinase</fullName>
        <ecNumber evidence="2">2.7.11.1</ecNumber>
    </recommendedName>
</protein>
<feature type="binding site" evidence="5">
    <location>
        <position position="54"/>
    </location>
    <ligand>
        <name>ATP</name>
        <dbReference type="ChEBI" id="CHEBI:30616"/>
    </ligand>
</feature>
<feature type="domain" description="CNH" evidence="8">
    <location>
        <begin position="1580"/>
        <end position="1967"/>
    </location>
</feature>
<evidence type="ECO:0000256" key="5">
    <source>
        <dbReference type="PROSITE-ProRule" id="PRU10141"/>
    </source>
</evidence>
<dbReference type="Pfam" id="PF00780">
    <property type="entry name" value="CNH"/>
    <property type="match status" value="1"/>
</dbReference>
<evidence type="ECO:0000256" key="1">
    <source>
        <dbReference type="ARBA" id="ARBA00008874"/>
    </source>
</evidence>
<evidence type="ECO:0000259" key="7">
    <source>
        <dbReference type="PROSITE" id="PS50011"/>
    </source>
</evidence>
<dbReference type="GO" id="GO:0005524">
    <property type="term" value="F:ATP binding"/>
    <property type="evidence" value="ECO:0007669"/>
    <property type="project" value="UniProtKB-UniRule"/>
</dbReference>
<reference evidence="9 10" key="1">
    <citation type="journal article" date="2019" name="Gigascience">
        <title>Whole-genome sequence of the oriental lung fluke Paragonimus westermani.</title>
        <authorList>
            <person name="Oey H."/>
            <person name="Zakrzewski M."/>
            <person name="Narain K."/>
            <person name="Devi K.R."/>
            <person name="Agatsuma T."/>
            <person name="Nawaratna S."/>
            <person name="Gobert G.N."/>
            <person name="Jones M.K."/>
            <person name="Ragan M.A."/>
            <person name="McManus D.P."/>
            <person name="Krause L."/>
        </authorList>
    </citation>
    <scope>NUCLEOTIDE SEQUENCE [LARGE SCALE GENOMIC DNA]</scope>
    <source>
        <strain evidence="9 10">IND2009</strain>
    </source>
</reference>
<feature type="compositionally biased region" description="Low complexity" evidence="6">
    <location>
        <begin position="359"/>
        <end position="371"/>
    </location>
</feature>
<dbReference type="Proteomes" id="UP000324629">
    <property type="component" value="Unassembled WGS sequence"/>
</dbReference>
<keyword evidence="4 5" id="KW-0067">ATP-binding</keyword>
<feature type="region of interest" description="Disordered" evidence="6">
    <location>
        <begin position="710"/>
        <end position="731"/>
    </location>
</feature>
<dbReference type="PROSITE" id="PS50011">
    <property type="entry name" value="PROTEIN_KINASE_DOM"/>
    <property type="match status" value="1"/>
</dbReference>
<dbReference type="SMART" id="SM00036">
    <property type="entry name" value="CNH"/>
    <property type="match status" value="1"/>
</dbReference>
<feature type="compositionally biased region" description="Polar residues" evidence="6">
    <location>
        <begin position="374"/>
        <end position="387"/>
    </location>
</feature>
<feature type="region of interest" description="Disordered" evidence="6">
    <location>
        <begin position="417"/>
        <end position="488"/>
    </location>
</feature>
<feature type="region of interest" description="Disordered" evidence="6">
    <location>
        <begin position="1028"/>
        <end position="1049"/>
    </location>
</feature>
<dbReference type="PANTHER" id="PTHR48012">
    <property type="entry name" value="STERILE20-LIKE KINASE, ISOFORM B-RELATED"/>
    <property type="match status" value="1"/>
</dbReference>
<feature type="compositionally biased region" description="Basic and acidic residues" evidence="6">
    <location>
        <begin position="422"/>
        <end position="436"/>
    </location>
</feature>
<dbReference type="GO" id="GO:0005737">
    <property type="term" value="C:cytoplasm"/>
    <property type="evidence" value="ECO:0007669"/>
    <property type="project" value="TreeGrafter"/>
</dbReference>
<feature type="region of interest" description="Disordered" evidence="6">
    <location>
        <begin position="501"/>
        <end position="525"/>
    </location>
</feature>
<accession>A0A5J4P275</accession>
<feature type="region of interest" description="Disordered" evidence="6">
    <location>
        <begin position="359"/>
        <end position="400"/>
    </location>
</feature>
<evidence type="ECO:0000256" key="6">
    <source>
        <dbReference type="SAM" id="MobiDB-lite"/>
    </source>
</evidence>
<feature type="compositionally biased region" description="Polar residues" evidence="6">
    <location>
        <begin position="456"/>
        <end position="477"/>
    </location>
</feature>
<dbReference type="PROSITE" id="PS50219">
    <property type="entry name" value="CNH"/>
    <property type="match status" value="1"/>
</dbReference>
<feature type="compositionally biased region" description="Acidic residues" evidence="6">
    <location>
        <begin position="814"/>
        <end position="830"/>
    </location>
</feature>
<dbReference type="SUPFAM" id="SSF56112">
    <property type="entry name" value="Protein kinase-like (PK-like)"/>
    <property type="match status" value="1"/>
</dbReference>
<feature type="compositionally biased region" description="Polar residues" evidence="6">
    <location>
        <begin position="1799"/>
        <end position="1816"/>
    </location>
</feature>
<evidence type="ECO:0000256" key="3">
    <source>
        <dbReference type="ARBA" id="ARBA00022741"/>
    </source>
</evidence>
<dbReference type="EC" id="2.7.11.1" evidence="2"/>
<feature type="region of interest" description="Disordered" evidence="6">
    <location>
        <begin position="1225"/>
        <end position="1257"/>
    </location>
</feature>
<dbReference type="Pfam" id="PF00069">
    <property type="entry name" value="Pkinase"/>
    <property type="match status" value="2"/>
</dbReference>
<feature type="compositionally biased region" description="Basic and acidic residues" evidence="6">
    <location>
        <begin position="445"/>
        <end position="454"/>
    </location>
</feature>
<feature type="compositionally biased region" description="Polar residues" evidence="6">
    <location>
        <begin position="790"/>
        <end position="800"/>
    </location>
</feature>
<organism evidence="9 10">
    <name type="scientific">Paragonimus westermani</name>
    <dbReference type="NCBI Taxonomy" id="34504"/>
    <lineage>
        <taxon>Eukaryota</taxon>
        <taxon>Metazoa</taxon>
        <taxon>Spiralia</taxon>
        <taxon>Lophotrochozoa</taxon>
        <taxon>Platyhelminthes</taxon>
        <taxon>Trematoda</taxon>
        <taxon>Digenea</taxon>
        <taxon>Plagiorchiida</taxon>
        <taxon>Troglotremata</taxon>
        <taxon>Troglotrematidae</taxon>
        <taxon>Paragonimus</taxon>
    </lineage>
</organism>
<evidence type="ECO:0000256" key="2">
    <source>
        <dbReference type="ARBA" id="ARBA00012513"/>
    </source>
</evidence>